<reference evidence="4 5" key="1">
    <citation type="submission" date="2018-05" db="EMBL/GenBank/DDBJ databases">
        <title>Freshwater and sediment microbial communities from various areas in North America, analyzing microbe dynamics in response to fracking.</title>
        <authorList>
            <person name="Lamendella R."/>
        </authorList>
    </citation>
    <scope>NUCLEOTIDE SEQUENCE [LARGE SCALE GENOMIC DNA]</scope>
    <source>
        <strain evidence="4 5">15_TX</strain>
    </source>
</reference>
<dbReference type="SUPFAM" id="SSF53639">
    <property type="entry name" value="AraD/HMP-PK domain-like"/>
    <property type="match status" value="1"/>
</dbReference>
<dbReference type="Proteomes" id="UP000247150">
    <property type="component" value="Unassembled WGS sequence"/>
</dbReference>
<dbReference type="OrthoDB" id="9794581at2"/>
<dbReference type="GO" id="GO:0046872">
    <property type="term" value="F:metal ion binding"/>
    <property type="evidence" value="ECO:0007669"/>
    <property type="project" value="UniProtKB-KW"/>
</dbReference>
<keyword evidence="2" id="KW-0456">Lyase</keyword>
<proteinExistence type="predicted"/>
<dbReference type="AlphaFoldDB" id="A0A2V2ZZE5"/>
<sequence length="262" mass="28508">MADSYTYISDKEAKELICEMGRRVYNKNFVAANDGNISIKTGDNEIWTTPTGVSKGFMAPGMMVKMDLSGNVLEGANKPSSEVKMHLRVYQENPEATAVVHAHPPVATSFAIAGIGLDKPVSPEAIVLLGKVPVAPYATPGTQEVPDSIAPYCKDYNAVLLANHGALTWGRNITEAYFRMESLEHYALMLLYSNHIIQKSNELTTGQIAELISIREKMGIQTGGIPVPNSERKAETTAGLSGEMIELIVKKVTEEVLKNVIK</sequence>
<keyword evidence="1" id="KW-0479">Metal-binding</keyword>
<gene>
    <name evidence="4" type="ORF">DFO73_10546</name>
</gene>
<dbReference type="PANTHER" id="PTHR22789">
    <property type="entry name" value="FUCULOSE PHOSPHATE ALDOLASE"/>
    <property type="match status" value="1"/>
</dbReference>
<dbReference type="InterPro" id="IPR050197">
    <property type="entry name" value="Aldolase_class_II_sugar_metab"/>
</dbReference>
<dbReference type="EMBL" id="QGTW01000005">
    <property type="protein sequence ID" value="PWW28811.1"/>
    <property type="molecule type" value="Genomic_DNA"/>
</dbReference>
<dbReference type="GO" id="GO:0005829">
    <property type="term" value="C:cytosol"/>
    <property type="evidence" value="ECO:0007669"/>
    <property type="project" value="TreeGrafter"/>
</dbReference>
<dbReference type="Pfam" id="PF00596">
    <property type="entry name" value="Aldolase_II"/>
    <property type="match status" value="1"/>
</dbReference>
<comment type="caution">
    <text evidence="4">The sequence shown here is derived from an EMBL/GenBank/DDBJ whole genome shotgun (WGS) entry which is preliminary data.</text>
</comment>
<dbReference type="GO" id="GO:0016832">
    <property type="term" value="F:aldehyde-lyase activity"/>
    <property type="evidence" value="ECO:0007669"/>
    <property type="project" value="TreeGrafter"/>
</dbReference>
<evidence type="ECO:0000259" key="3">
    <source>
        <dbReference type="SMART" id="SM01007"/>
    </source>
</evidence>
<accession>A0A2V2ZZE5</accession>
<dbReference type="PANTHER" id="PTHR22789:SF0">
    <property type="entry name" value="3-OXO-TETRONATE 4-PHOSPHATE DECARBOXYLASE-RELATED"/>
    <property type="match status" value="1"/>
</dbReference>
<dbReference type="RefSeq" id="WP_110064859.1">
    <property type="nucleotide sequence ID" value="NZ_QGTW01000005.1"/>
</dbReference>
<dbReference type="InterPro" id="IPR036409">
    <property type="entry name" value="Aldolase_II/adducin_N_sf"/>
</dbReference>
<evidence type="ECO:0000256" key="1">
    <source>
        <dbReference type="ARBA" id="ARBA00022723"/>
    </source>
</evidence>
<name>A0A2V2ZZE5_9BACI</name>
<evidence type="ECO:0000313" key="5">
    <source>
        <dbReference type="Proteomes" id="UP000247150"/>
    </source>
</evidence>
<protein>
    <submittedName>
        <fullName evidence="4">L-fuculose-phosphate aldolase</fullName>
    </submittedName>
</protein>
<evidence type="ECO:0000313" key="4">
    <source>
        <dbReference type="EMBL" id="PWW28811.1"/>
    </source>
</evidence>
<dbReference type="InterPro" id="IPR001303">
    <property type="entry name" value="Aldolase_II/adducin_N"/>
</dbReference>
<evidence type="ECO:0000256" key="2">
    <source>
        <dbReference type="ARBA" id="ARBA00023239"/>
    </source>
</evidence>
<dbReference type="SMART" id="SM01007">
    <property type="entry name" value="Aldolase_II"/>
    <property type="match status" value="1"/>
</dbReference>
<dbReference type="GO" id="GO:0019323">
    <property type="term" value="P:pentose catabolic process"/>
    <property type="evidence" value="ECO:0007669"/>
    <property type="project" value="TreeGrafter"/>
</dbReference>
<organism evidence="4 5">
    <name type="scientific">Cytobacillus oceanisediminis</name>
    <dbReference type="NCBI Taxonomy" id="665099"/>
    <lineage>
        <taxon>Bacteria</taxon>
        <taxon>Bacillati</taxon>
        <taxon>Bacillota</taxon>
        <taxon>Bacilli</taxon>
        <taxon>Bacillales</taxon>
        <taxon>Bacillaceae</taxon>
        <taxon>Cytobacillus</taxon>
    </lineage>
</organism>
<feature type="domain" description="Class II aldolase/adducin N-terminal" evidence="3">
    <location>
        <begin position="15"/>
        <end position="191"/>
    </location>
</feature>
<dbReference type="Gene3D" id="3.40.225.10">
    <property type="entry name" value="Class II aldolase/adducin N-terminal domain"/>
    <property type="match status" value="1"/>
</dbReference>